<keyword evidence="7 11" id="KW-1133">Transmembrane helix</keyword>
<evidence type="ECO:0000256" key="4">
    <source>
        <dbReference type="ARBA" id="ARBA00022547"/>
    </source>
</evidence>
<dbReference type="PANTHER" id="PTHR11410:SF0">
    <property type="entry name" value="ATP SYNTHASE SUBUNIT A"/>
    <property type="match status" value="1"/>
</dbReference>
<feature type="transmembrane region" description="Helical" evidence="11">
    <location>
        <begin position="103"/>
        <end position="126"/>
    </location>
</feature>
<evidence type="ECO:0000313" key="14">
    <source>
        <dbReference type="Proteomes" id="UP001597347"/>
    </source>
</evidence>
<evidence type="ECO:0000256" key="3">
    <source>
        <dbReference type="ARBA" id="ARBA00022448"/>
    </source>
</evidence>
<dbReference type="Pfam" id="PF00119">
    <property type="entry name" value="ATP-synt_A"/>
    <property type="match status" value="1"/>
</dbReference>
<evidence type="ECO:0000256" key="7">
    <source>
        <dbReference type="ARBA" id="ARBA00022989"/>
    </source>
</evidence>
<keyword evidence="9 11" id="KW-0472">Membrane</keyword>
<dbReference type="EMBL" id="JBHUEA010000012">
    <property type="protein sequence ID" value="MFD1721679.1"/>
    <property type="molecule type" value="Genomic_DNA"/>
</dbReference>
<keyword evidence="5 11" id="KW-0812">Transmembrane</keyword>
<comment type="function">
    <text evidence="11 12">Key component of the proton channel; it plays a direct role in the translocation of protons across the membrane.</text>
</comment>
<dbReference type="InterPro" id="IPR035908">
    <property type="entry name" value="F0_ATP_A_sf"/>
</dbReference>
<dbReference type="SUPFAM" id="SSF81336">
    <property type="entry name" value="F1F0 ATP synthase subunit A"/>
    <property type="match status" value="1"/>
</dbReference>
<proteinExistence type="inferred from homology"/>
<sequence>MERTLRYALTLLQAAEDGGGFHAPSIAEFFPPIVLFAGTPFALNRIMIIRLLVMLVLVLFVVLGTRALKVVPSRGSSLVELPFDFVRNNIAYEILGEKDGRRFLPLITTIFFVTIGMNVTSVIPFLNIAGTSVIGLPIVMAVIAWVAFIYAGLKKHPGAFIKNSLFPPGVPWPLYFIVTPIEFFSTFILRPVTLTLRLTMNMLVGHLLLVLFFSATWFFFFQQGPNLLSLFGVGTLVFGFAFTLFELFVAALQAYIFALLTAVYLQLSLAEEH</sequence>
<dbReference type="InterPro" id="IPR045083">
    <property type="entry name" value="ATP_synth_F0_asu_bact/mt"/>
</dbReference>
<feature type="transmembrane region" description="Helical" evidence="11">
    <location>
        <begin position="198"/>
        <end position="220"/>
    </location>
</feature>
<feature type="transmembrane region" description="Helical" evidence="11">
    <location>
        <begin position="47"/>
        <end position="68"/>
    </location>
</feature>
<evidence type="ECO:0000256" key="8">
    <source>
        <dbReference type="ARBA" id="ARBA00023065"/>
    </source>
</evidence>
<evidence type="ECO:0000256" key="9">
    <source>
        <dbReference type="ARBA" id="ARBA00023136"/>
    </source>
</evidence>
<gene>
    <name evidence="11 13" type="primary">atpB</name>
    <name evidence="13" type="ORF">ACFSBI_08960</name>
</gene>
<dbReference type="HAMAP" id="MF_01393">
    <property type="entry name" value="ATP_synth_a_bact"/>
    <property type="match status" value="1"/>
</dbReference>
<evidence type="ECO:0000256" key="6">
    <source>
        <dbReference type="ARBA" id="ARBA00022781"/>
    </source>
</evidence>
<dbReference type="NCBIfam" id="TIGR01131">
    <property type="entry name" value="ATP_synt_6_or_A"/>
    <property type="match status" value="1"/>
</dbReference>
<evidence type="ECO:0000256" key="11">
    <source>
        <dbReference type="HAMAP-Rule" id="MF_01393"/>
    </source>
</evidence>
<reference evidence="14" key="1">
    <citation type="journal article" date="2019" name="Int. J. Syst. Evol. Microbiol.">
        <title>The Global Catalogue of Microorganisms (GCM) 10K type strain sequencing project: providing services to taxonomists for standard genome sequencing and annotation.</title>
        <authorList>
            <consortium name="The Broad Institute Genomics Platform"/>
            <consortium name="The Broad Institute Genome Sequencing Center for Infectious Disease"/>
            <person name="Wu L."/>
            <person name="Ma J."/>
        </authorList>
    </citation>
    <scope>NUCLEOTIDE SEQUENCE [LARGE SCALE GENOMIC DNA]</scope>
    <source>
        <strain evidence="14">CGMCC 1.12471</strain>
    </source>
</reference>
<keyword evidence="8 11" id="KW-0406">Ion transport</keyword>
<dbReference type="Proteomes" id="UP001597347">
    <property type="component" value="Unassembled WGS sequence"/>
</dbReference>
<comment type="similarity">
    <text evidence="2 11 12">Belongs to the ATPase A chain family.</text>
</comment>
<dbReference type="InterPro" id="IPR000568">
    <property type="entry name" value="ATP_synth_F0_asu"/>
</dbReference>
<evidence type="ECO:0000256" key="5">
    <source>
        <dbReference type="ARBA" id="ARBA00022692"/>
    </source>
</evidence>
<dbReference type="PANTHER" id="PTHR11410">
    <property type="entry name" value="ATP SYNTHASE SUBUNIT A"/>
    <property type="match status" value="1"/>
</dbReference>
<keyword evidence="6 11" id="KW-0375">Hydrogen ion transport</keyword>
<organism evidence="13 14">
    <name type="scientific">Amnibacterium endophyticum</name>
    <dbReference type="NCBI Taxonomy" id="2109337"/>
    <lineage>
        <taxon>Bacteria</taxon>
        <taxon>Bacillati</taxon>
        <taxon>Actinomycetota</taxon>
        <taxon>Actinomycetes</taxon>
        <taxon>Micrococcales</taxon>
        <taxon>Microbacteriaceae</taxon>
        <taxon>Amnibacterium</taxon>
    </lineage>
</organism>
<protein>
    <recommendedName>
        <fullName evidence="11 12">ATP synthase subunit a</fullName>
    </recommendedName>
    <alternativeName>
        <fullName evidence="11">ATP synthase F0 sector subunit a</fullName>
    </alternativeName>
    <alternativeName>
        <fullName evidence="11">F-ATPase subunit 6</fullName>
    </alternativeName>
</protein>
<dbReference type="CDD" id="cd00310">
    <property type="entry name" value="ATP-synt_Fo_a_6"/>
    <property type="match status" value="1"/>
</dbReference>
<comment type="caution">
    <text evidence="13">The sequence shown here is derived from an EMBL/GenBank/DDBJ whole genome shotgun (WGS) entry which is preliminary data.</text>
</comment>
<dbReference type="PRINTS" id="PR00123">
    <property type="entry name" value="ATPASEA"/>
</dbReference>
<feature type="transmembrane region" description="Helical" evidence="11">
    <location>
        <begin position="174"/>
        <end position="192"/>
    </location>
</feature>
<keyword evidence="4 11" id="KW-0138">CF(0)</keyword>
<evidence type="ECO:0000256" key="12">
    <source>
        <dbReference type="RuleBase" id="RU000483"/>
    </source>
</evidence>
<dbReference type="Gene3D" id="1.20.120.220">
    <property type="entry name" value="ATP synthase, F0 complex, subunit A"/>
    <property type="match status" value="1"/>
</dbReference>
<evidence type="ECO:0000256" key="2">
    <source>
        <dbReference type="ARBA" id="ARBA00006810"/>
    </source>
</evidence>
<evidence type="ECO:0000256" key="10">
    <source>
        <dbReference type="ARBA" id="ARBA00023310"/>
    </source>
</evidence>
<keyword evidence="10 11" id="KW-0066">ATP synthesis</keyword>
<name>A0ABW4LI14_9MICO</name>
<keyword evidence="3 11" id="KW-0813">Transport</keyword>
<evidence type="ECO:0000256" key="1">
    <source>
        <dbReference type="ARBA" id="ARBA00004141"/>
    </source>
</evidence>
<feature type="transmembrane region" description="Helical" evidence="11">
    <location>
        <begin position="132"/>
        <end position="153"/>
    </location>
</feature>
<dbReference type="RefSeq" id="WP_377934138.1">
    <property type="nucleotide sequence ID" value="NZ_JBHUEA010000012.1"/>
</dbReference>
<accession>A0ABW4LI14</accession>
<evidence type="ECO:0000313" key="13">
    <source>
        <dbReference type="EMBL" id="MFD1721679.1"/>
    </source>
</evidence>
<keyword evidence="11" id="KW-1003">Cell membrane</keyword>
<comment type="subcellular location">
    <subcellularLocation>
        <location evidence="11 12">Cell membrane</location>
        <topology evidence="11 12">Multi-pass membrane protein</topology>
    </subcellularLocation>
    <subcellularLocation>
        <location evidence="1">Membrane</location>
        <topology evidence="1">Multi-pass membrane protein</topology>
    </subcellularLocation>
</comment>
<keyword evidence="14" id="KW-1185">Reference proteome</keyword>